<dbReference type="PANTHER" id="PTHR11895:SF7">
    <property type="entry name" value="GLUTAMYL-TRNA(GLN) AMIDOTRANSFERASE SUBUNIT A, MITOCHONDRIAL"/>
    <property type="match status" value="1"/>
</dbReference>
<proteinExistence type="inferred from homology"/>
<dbReference type="Proteomes" id="UP000199113">
    <property type="component" value="Unassembled WGS sequence"/>
</dbReference>
<dbReference type="Proteomes" id="UP000233565">
    <property type="component" value="Unassembled WGS sequence"/>
</dbReference>
<evidence type="ECO:0000259" key="2">
    <source>
        <dbReference type="Pfam" id="PF01425"/>
    </source>
</evidence>
<dbReference type="InterPro" id="IPR020556">
    <property type="entry name" value="Amidase_CS"/>
</dbReference>
<evidence type="ECO:0000313" key="6">
    <source>
        <dbReference type="Proteomes" id="UP000233565"/>
    </source>
</evidence>
<organism evidence="4 5">
    <name type="scientific">Nocardioides alpinus</name>
    <dbReference type="NCBI Taxonomy" id="748909"/>
    <lineage>
        <taxon>Bacteria</taxon>
        <taxon>Bacillati</taxon>
        <taxon>Actinomycetota</taxon>
        <taxon>Actinomycetes</taxon>
        <taxon>Propionibacteriales</taxon>
        <taxon>Nocardioidaceae</taxon>
        <taxon>Nocardioides</taxon>
    </lineage>
</organism>
<dbReference type="STRING" id="748909.SAMN05192575_102317"/>
<dbReference type="OrthoDB" id="5175573at2"/>
<dbReference type="PROSITE" id="PS00571">
    <property type="entry name" value="AMIDASES"/>
    <property type="match status" value="1"/>
</dbReference>
<dbReference type="PANTHER" id="PTHR11895">
    <property type="entry name" value="TRANSAMIDASE"/>
    <property type="match status" value="1"/>
</dbReference>
<evidence type="ECO:0000313" key="3">
    <source>
        <dbReference type="EMBL" id="PKH44275.1"/>
    </source>
</evidence>
<name>A0A1I0XES4_9ACTN</name>
<comment type="similarity">
    <text evidence="1">Belongs to the amidase family.</text>
</comment>
<protein>
    <submittedName>
        <fullName evidence="4">Amidase</fullName>
    </submittedName>
</protein>
<reference evidence="4" key="1">
    <citation type="submission" date="2016-10" db="EMBL/GenBank/DDBJ databases">
        <authorList>
            <person name="de Groot N.N."/>
        </authorList>
    </citation>
    <scope>NUCLEOTIDE SEQUENCE [LARGE SCALE GENOMIC DNA]</scope>
    <source>
        <strain evidence="4">CGMCC 1.10697</strain>
    </source>
</reference>
<sequence>MSQLHDLTALEQGDAVRNGDVSPLELVEHYADRAADPVRAGVGAFITTTHDLAREHARRLSDLLAGSGRPADAGPLWGVPTGIKDLHPTAGVRTTFGSAAYDDFVPEESDALVLSVEAAGMPSLGKTNTPEFGSPCYTEPDVAPPAVTPWDSTRTAGGSSGGAAAAVAAGLLPVAPGSDGGGSIRIPASCCGLVGLKPSRGRISGAPRYGDPVGLATAGTLARTVRDAAALLDVLAGRRVGDPFWAPAPSAPFLDACDREPGRLRVARFIAPVIADVDVDASSVTAWEDASRLLEQLGHDVEDVAVPIPPEAVADFETCWAVLTALSPAPPGREDQLRPLTRWLSARGHAVTGPEFGLAIGRLRQHAAGALAALAPYDVVLTPTLARPPALVGELRDDADPARDFAHQKAFTPWTSAWNVTGMPAVSLPLHVTDHGLPVGVMLAARPAEEELLLSLSAQVEAAAPWADRRPPGW</sequence>
<dbReference type="Pfam" id="PF01425">
    <property type="entry name" value="Amidase"/>
    <property type="match status" value="1"/>
</dbReference>
<evidence type="ECO:0000256" key="1">
    <source>
        <dbReference type="ARBA" id="ARBA00009199"/>
    </source>
</evidence>
<dbReference type="SUPFAM" id="SSF75304">
    <property type="entry name" value="Amidase signature (AS) enzymes"/>
    <property type="match status" value="1"/>
</dbReference>
<dbReference type="EMBL" id="FOKC01000002">
    <property type="protein sequence ID" value="SFA98810.1"/>
    <property type="molecule type" value="Genomic_DNA"/>
</dbReference>
<dbReference type="InterPro" id="IPR036928">
    <property type="entry name" value="AS_sf"/>
</dbReference>
<dbReference type="AlphaFoldDB" id="A0A1I0XES4"/>
<dbReference type="Gene3D" id="3.90.1300.10">
    <property type="entry name" value="Amidase signature (AS) domain"/>
    <property type="match status" value="1"/>
</dbReference>
<evidence type="ECO:0000313" key="4">
    <source>
        <dbReference type="EMBL" id="SFA98810.1"/>
    </source>
</evidence>
<evidence type="ECO:0000313" key="5">
    <source>
        <dbReference type="Proteomes" id="UP000199113"/>
    </source>
</evidence>
<dbReference type="InterPro" id="IPR000120">
    <property type="entry name" value="Amidase"/>
</dbReference>
<feature type="domain" description="Amidase" evidence="2">
    <location>
        <begin position="25"/>
        <end position="454"/>
    </location>
</feature>
<gene>
    <name evidence="3" type="ORF">CXG46_01605</name>
    <name evidence="4" type="ORF">SAMN05192575_102317</name>
</gene>
<dbReference type="GO" id="GO:0003824">
    <property type="term" value="F:catalytic activity"/>
    <property type="evidence" value="ECO:0007669"/>
    <property type="project" value="InterPro"/>
</dbReference>
<dbReference type="RefSeq" id="WP_091196352.1">
    <property type="nucleotide sequence ID" value="NZ_FOKC01000002.1"/>
</dbReference>
<keyword evidence="6" id="KW-1185">Reference proteome</keyword>
<dbReference type="InterPro" id="IPR023631">
    <property type="entry name" value="Amidase_dom"/>
</dbReference>
<accession>A0A1I0XES4</accession>
<dbReference type="EMBL" id="PJBV01000010">
    <property type="protein sequence ID" value="PKH44275.1"/>
    <property type="molecule type" value="Genomic_DNA"/>
</dbReference>
<reference evidence="3 6" key="2">
    <citation type="submission" date="2017-12" db="EMBL/GenBank/DDBJ databases">
        <title>Pharmacopeia of the Arctic Ocean.</title>
        <authorList>
            <person name="Collins E."/>
            <person name="Ducluzeau A.-L."/>
        </authorList>
    </citation>
    <scope>NUCLEOTIDE SEQUENCE [LARGE SCALE GENOMIC DNA]</scope>
    <source>
        <strain evidence="3 6">DSM 23325</strain>
    </source>
</reference>